<name>S3CHG4_9BURK</name>
<reference evidence="7 8" key="1">
    <citation type="submission" date="2013-04" db="EMBL/GenBank/DDBJ databases">
        <title>The Genome Sequence of Sutterella wadsworthensis HGA0223.</title>
        <authorList>
            <consortium name="The Broad Institute Genomics Platform"/>
            <person name="Earl A."/>
            <person name="Ward D."/>
            <person name="Feldgarden M."/>
            <person name="Gevers D."/>
            <person name="Schmidt T.M."/>
            <person name="Dover J."/>
            <person name="Dai D."/>
            <person name="Walker B."/>
            <person name="Young S."/>
            <person name="Zeng Q."/>
            <person name="Gargeya S."/>
            <person name="Fitzgerald M."/>
            <person name="Haas B."/>
            <person name="Abouelleil A."/>
            <person name="Allen A.W."/>
            <person name="Alvarado L."/>
            <person name="Arachchi H.M."/>
            <person name="Berlin A.M."/>
            <person name="Chapman S.B."/>
            <person name="Gainer-Dewar J."/>
            <person name="Goldberg J."/>
            <person name="Griggs A."/>
            <person name="Gujja S."/>
            <person name="Hansen M."/>
            <person name="Howarth C."/>
            <person name="Imamovic A."/>
            <person name="Ireland A."/>
            <person name="Larimer J."/>
            <person name="McCowan C."/>
            <person name="Murphy C."/>
            <person name="Pearson M."/>
            <person name="Poon T.W."/>
            <person name="Priest M."/>
            <person name="Roberts A."/>
            <person name="Saif S."/>
            <person name="Shea T."/>
            <person name="Sisk P."/>
            <person name="Sykes S."/>
            <person name="Wortman J."/>
            <person name="Nusbaum C."/>
            <person name="Birren B."/>
        </authorList>
    </citation>
    <scope>NUCLEOTIDE SEQUENCE [LARGE SCALE GENOMIC DNA]</scope>
    <source>
        <strain evidence="7 8">HGA0223</strain>
    </source>
</reference>
<dbReference type="GO" id="GO:0046873">
    <property type="term" value="F:metal ion transmembrane transporter activity"/>
    <property type="evidence" value="ECO:0007669"/>
    <property type="project" value="InterPro"/>
</dbReference>
<keyword evidence="3 6" id="KW-0812">Transmembrane</keyword>
<keyword evidence="8" id="KW-1185">Reference proteome</keyword>
<evidence type="ECO:0000256" key="3">
    <source>
        <dbReference type="ARBA" id="ARBA00022692"/>
    </source>
</evidence>
<evidence type="ECO:0000256" key="2">
    <source>
        <dbReference type="ARBA" id="ARBA00009190"/>
    </source>
</evidence>
<dbReference type="PANTHER" id="PTHR12608">
    <property type="entry name" value="TRANSMEMBRANE PROTEIN HTP-1 RELATED"/>
    <property type="match status" value="1"/>
</dbReference>
<evidence type="ECO:0000313" key="7">
    <source>
        <dbReference type="EMBL" id="EPD99999.1"/>
    </source>
</evidence>
<proteinExistence type="inferred from homology"/>
<feature type="transmembrane region" description="Helical" evidence="6">
    <location>
        <begin position="201"/>
        <end position="219"/>
    </location>
</feature>
<accession>S3CHG4</accession>
<dbReference type="eggNOG" id="COG2119">
    <property type="taxonomic scope" value="Bacteria"/>
</dbReference>
<keyword evidence="5 6" id="KW-0472">Membrane</keyword>
<evidence type="ECO:0000256" key="6">
    <source>
        <dbReference type="RuleBase" id="RU365102"/>
    </source>
</evidence>
<evidence type="ECO:0000256" key="1">
    <source>
        <dbReference type="ARBA" id="ARBA00004141"/>
    </source>
</evidence>
<evidence type="ECO:0000313" key="8">
    <source>
        <dbReference type="Proteomes" id="UP000014400"/>
    </source>
</evidence>
<protein>
    <recommendedName>
        <fullName evidence="6">GDT1 family protein</fullName>
    </recommendedName>
</protein>
<dbReference type="HOGENOM" id="CLU_040186_2_1_4"/>
<dbReference type="AlphaFoldDB" id="S3CHG4"/>
<feature type="transmembrane region" description="Helical" evidence="6">
    <location>
        <begin position="169"/>
        <end position="189"/>
    </location>
</feature>
<dbReference type="Proteomes" id="UP000014400">
    <property type="component" value="Unassembled WGS sequence"/>
</dbReference>
<keyword evidence="4 6" id="KW-1133">Transmembrane helix</keyword>
<gene>
    <name evidence="7" type="ORF">HMPREF1476_00805</name>
</gene>
<feature type="transmembrane region" description="Helical" evidence="6">
    <location>
        <begin position="68"/>
        <end position="88"/>
    </location>
</feature>
<evidence type="ECO:0000256" key="5">
    <source>
        <dbReference type="ARBA" id="ARBA00023136"/>
    </source>
</evidence>
<comment type="caution">
    <text evidence="7">The sequence shown here is derived from an EMBL/GenBank/DDBJ whole genome shotgun (WGS) entry which is preliminary data.</text>
</comment>
<dbReference type="Pfam" id="PF01169">
    <property type="entry name" value="GDT1"/>
    <property type="match status" value="2"/>
</dbReference>
<dbReference type="PANTHER" id="PTHR12608:SF1">
    <property type="entry name" value="TRANSMEMBRANE PROTEIN 165"/>
    <property type="match status" value="1"/>
</dbReference>
<dbReference type="PATRIC" id="fig|1203554.3.peg.809"/>
<sequence length="221" mass="24024">MSLCCDGVRQEGTRRAGFSDRRDAVQTPLMFEIFQTTLLSTGVVAAAEIGDKTMLLAVFLAARFRKPWTIILGIFVATFLNHVIAGALGATLANFISADLLRWILIVSFIAMGIWILIPDKIDEGGNDDRLRRFGVFGTTVILFFIAEVGDKTQVATVALAARYPAEAFWVVCGTTLGLMIADAPAVFIGNKLAEKISMKLMRQIAAAVFFILAVVAYLEA</sequence>
<dbReference type="EMBL" id="ATCF01000012">
    <property type="protein sequence ID" value="EPD99999.1"/>
    <property type="molecule type" value="Genomic_DNA"/>
</dbReference>
<comment type="similarity">
    <text evidence="2 6">Belongs to the GDT1 family.</text>
</comment>
<evidence type="ECO:0000256" key="4">
    <source>
        <dbReference type="ARBA" id="ARBA00022989"/>
    </source>
</evidence>
<dbReference type="InterPro" id="IPR001727">
    <property type="entry name" value="GDT1-like"/>
</dbReference>
<feature type="transmembrane region" description="Helical" evidence="6">
    <location>
        <begin position="100"/>
        <end position="118"/>
    </location>
</feature>
<comment type="subcellular location">
    <subcellularLocation>
        <location evidence="1 6">Membrane</location>
        <topology evidence="1 6">Multi-pass membrane protein</topology>
    </subcellularLocation>
</comment>
<feature type="transmembrane region" description="Helical" evidence="6">
    <location>
        <begin position="130"/>
        <end position="149"/>
    </location>
</feature>
<dbReference type="GO" id="GO:0016020">
    <property type="term" value="C:membrane"/>
    <property type="evidence" value="ECO:0007669"/>
    <property type="project" value="UniProtKB-SubCell"/>
</dbReference>
<organism evidence="7 8">
    <name type="scientific">Sutterella wadsworthensis HGA0223</name>
    <dbReference type="NCBI Taxonomy" id="1203554"/>
    <lineage>
        <taxon>Bacteria</taxon>
        <taxon>Pseudomonadati</taxon>
        <taxon>Pseudomonadota</taxon>
        <taxon>Betaproteobacteria</taxon>
        <taxon>Burkholderiales</taxon>
        <taxon>Sutterellaceae</taxon>
        <taxon>Sutterella</taxon>
    </lineage>
</organism>